<protein>
    <submittedName>
        <fullName evidence="3">SP-containing membrane protein</fullName>
    </submittedName>
</protein>
<evidence type="ECO:0000256" key="1">
    <source>
        <dbReference type="SAM" id="Phobius"/>
    </source>
</evidence>
<reference evidence="3" key="1">
    <citation type="journal article" date="2024" name="BMC Genomics">
        <title>Functional annotation of a divergent genome using sequence and structure-based similarity.</title>
        <authorList>
            <person name="Svedberg D."/>
            <person name="Winiger R.R."/>
            <person name="Berg A."/>
            <person name="Sharma H."/>
            <person name="Tellgren-Roth C."/>
            <person name="Debrunner-Vossbrinck B.A."/>
            <person name="Vossbrinck C.R."/>
            <person name="Barandun J."/>
        </authorList>
    </citation>
    <scope>NUCLEOTIDE SEQUENCE</scope>
    <source>
        <strain evidence="3">Illinois isolate</strain>
    </source>
</reference>
<name>A0AAX4JFF7_9MICR</name>
<feature type="signal peptide" evidence="2">
    <location>
        <begin position="1"/>
        <end position="20"/>
    </location>
</feature>
<dbReference type="KEGG" id="vnx:VNE69_10091"/>
<dbReference type="RefSeq" id="XP_065330885.1">
    <property type="nucleotide sequence ID" value="XM_065474813.1"/>
</dbReference>
<dbReference type="GeneID" id="90542573"/>
<keyword evidence="4" id="KW-1185">Reference proteome</keyword>
<evidence type="ECO:0000313" key="3">
    <source>
        <dbReference type="EMBL" id="WUR04740.1"/>
    </source>
</evidence>
<gene>
    <name evidence="3" type="ORF">VNE69_10091</name>
</gene>
<proteinExistence type="predicted"/>
<dbReference type="AlphaFoldDB" id="A0AAX4JFF7"/>
<keyword evidence="1" id="KW-0472">Membrane</keyword>
<sequence length="289" mass="34781">MNLLLIFIQFFINMLSIIKADEYIDDLLSSMINKNLTEEVTCASLKNSFTDEDMSFETIRGYIVFFWDTIINHDIFINMTESNNSIFSFRELRSLLRDAYFKKIKSVFRKTKWNPYLLDNFSFSEKKFIYDMVNLTLEYYNILRLCYKDRINNANSTMDCVEEIIRENTCFIRNNETDQFPTFVVKMCTGQLYQYISCYKHDWMDYALQYLKHNQNLLSKAECINDNYDFKKITSEITNEPLSYIMEDRSYYNERYAFIILSGLIICLILTFIGYMYHNKKKRTNKNFI</sequence>
<dbReference type="EMBL" id="CP142735">
    <property type="protein sequence ID" value="WUR04740.1"/>
    <property type="molecule type" value="Genomic_DNA"/>
</dbReference>
<evidence type="ECO:0000256" key="2">
    <source>
        <dbReference type="SAM" id="SignalP"/>
    </source>
</evidence>
<feature type="chain" id="PRO_5043892749" evidence="2">
    <location>
        <begin position="21"/>
        <end position="289"/>
    </location>
</feature>
<keyword evidence="1" id="KW-1133">Transmembrane helix</keyword>
<keyword evidence="1" id="KW-0812">Transmembrane</keyword>
<keyword evidence="2" id="KW-0732">Signal</keyword>
<dbReference type="Proteomes" id="UP001334084">
    <property type="component" value="Chromosome 10"/>
</dbReference>
<accession>A0AAX4JFF7</accession>
<organism evidence="3 4">
    <name type="scientific">Vairimorpha necatrix</name>
    <dbReference type="NCBI Taxonomy" id="6039"/>
    <lineage>
        <taxon>Eukaryota</taxon>
        <taxon>Fungi</taxon>
        <taxon>Fungi incertae sedis</taxon>
        <taxon>Microsporidia</taxon>
        <taxon>Nosematidae</taxon>
        <taxon>Vairimorpha</taxon>
    </lineage>
</organism>
<feature type="transmembrane region" description="Helical" evidence="1">
    <location>
        <begin position="256"/>
        <end position="277"/>
    </location>
</feature>
<evidence type="ECO:0000313" key="4">
    <source>
        <dbReference type="Proteomes" id="UP001334084"/>
    </source>
</evidence>